<organism evidence="4 5">
    <name type="scientific">Paenibacillus faecis</name>
    <dbReference type="NCBI Taxonomy" id="862114"/>
    <lineage>
        <taxon>Bacteria</taxon>
        <taxon>Bacillati</taxon>
        <taxon>Bacillota</taxon>
        <taxon>Bacilli</taxon>
        <taxon>Bacillales</taxon>
        <taxon>Paenibacillaceae</taxon>
        <taxon>Paenibacillus</taxon>
    </lineage>
</organism>
<gene>
    <name evidence="4" type="ORF">FRY98_21740</name>
</gene>
<feature type="transmembrane region" description="Helical" evidence="3">
    <location>
        <begin position="6"/>
        <end position="25"/>
    </location>
</feature>
<keyword evidence="2" id="KW-0813">Transport</keyword>
<dbReference type="Pfam" id="PF01547">
    <property type="entry name" value="SBP_bac_1"/>
    <property type="match status" value="1"/>
</dbReference>
<dbReference type="InterPro" id="IPR050490">
    <property type="entry name" value="Bact_solute-bd_prot1"/>
</dbReference>
<evidence type="ECO:0000256" key="3">
    <source>
        <dbReference type="SAM" id="Phobius"/>
    </source>
</evidence>
<comment type="caution">
    <text evidence="4">The sequence shown here is derived from an EMBL/GenBank/DDBJ whole genome shotgun (WGS) entry which is preliminary data.</text>
</comment>
<dbReference type="EMBL" id="VSDO01000005">
    <property type="protein sequence ID" value="TYA10443.1"/>
    <property type="molecule type" value="Genomic_DNA"/>
</dbReference>
<evidence type="ECO:0000313" key="4">
    <source>
        <dbReference type="EMBL" id="TYA10443.1"/>
    </source>
</evidence>
<evidence type="ECO:0000256" key="1">
    <source>
        <dbReference type="ARBA" id="ARBA00008520"/>
    </source>
</evidence>
<dbReference type="AlphaFoldDB" id="A0A5D0CK74"/>
<keyword evidence="3" id="KW-1133">Transmembrane helix</keyword>
<dbReference type="SUPFAM" id="SSF53850">
    <property type="entry name" value="Periplasmic binding protein-like II"/>
    <property type="match status" value="1"/>
</dbReference>
<sequence length="449" mass="51131">MKWLINWGWIVVYAMVLAVSVLILSKNGSEPIEERQTEKITLTFRHFWIKEHDRKMLSIFEEVVDSFQNSHPNVKVNFEGMDQTVHREQKLKSEMVTGTAPDMFVLFAGAEIEPYVRSNRLMDLTDFVRESGLEGKFQDLEAWSYDGRIYGLPIEGHAEPLYYNKEIFAEYGITPPRTLEEMDEVVKRLKANGVIPFALGNEERWPAAIFAHYFMDRYAGPELINQLTRGNPKADFNNSAYLQAMMHFKSWVSEGAFSEPANDLSTEEAIDLFTSGKAAMYLNGSWDINLFHNGNEPGDNFPDRVGVTSFPTLLPDQKPSLAGGYTIGIALSSNLDEAKRTAALELMQAFYTEEIQERVVYEGLRIPSMKITFDSERTGPVFDQVVKLMRQSDEIFLAYDNALSPEVNKTFLKVVEQILAGQIPPNDALEQIQATSEQYWKQRNSSLPN</sequence>
<dbReference type="PANTHER" id="PTHR43649:SF29">
    <property type="entry name" value="OSMOPROTECTIVE COMPOUNDS-BINDING PROTEIN GGTB"/>
    <property type="match status" value="1"/>
</dbReference>
<dbReference type="Proteomes" id="UP000325218">
    <property type="component" value="Unassembled WGS sequence"/>
</dbReference>
<dbReference type="OrthoDB" id="9798191at2"/>
<reference evidence="4 5" key="1">
    <citation type="submission" date="2019-08" db="EMBL/GenBank/DDBJ databases">
        <title>Genome sequencing of Paenibacillus faecis DSM 23593(T).</title>
        <authorList>
            <person name="Kook J.-K."/>
            <person name="Park S.-N."/>
            <person name="Lim Y.K."/>
        </authorList>
    </citation>
    <scope>NUCLEOTIDE SEQUENCE [LARGE SCALE GENOMIC DNA]</scope>
    <source>
        <strain evidence="4 5">DSM 23593</strain>
    </source>
</reference>
<keyword evidence="5" id="KW-1185">Reference proteome</keyword>
<proteinExistence type="inferred from homology"/>
<comment type="similarity">
    <text evidence="1">Belongs to the bacterial solute-binding protein 1 family.</text>
</comment>
<keyword evidence="3" id="KW-0472">Membrane</keyword>
<protein>
    <submittedName>
        <fullName evidence="4">Extracellular solute-binding protein</fullName>
    </submittedName>
</protein>
<name>A0A5D0CK74_9BACL</name>
<keyword evidence="3" id="KW-0812">Transmembrane</keyword>
<dbReference type="PANTHER" id="PTHR43649">
    <property type="entry name" value="ARABINOSE-BINDING PROTEIN-RELATED"/>
    <property type="match status" value="1"/>
</dbReference>
<evidence type="ECO:0000313" key="5">
    <source>
        <dbReference type="Proteomes" id="UP000325218"/>
    </source>
</evidence>
<accession>A0A5D0CK74</accession>
<evidence type="ECO:0000256" key="2">
    <source>
        <dbReference type="ARBA" id="ARBA00022448"/>
    </source>
</evidence>
<dbReference type="InterPro" id="IPR006059">
    <property type="entry name" value="SBP"/>
</dbReference>
<dbReference type="RefSeq" id="WP_148456026.1">
    <property type="nucleotide sequence ID" value="NZ_VSDO01000005.1"/>
</dbReference>
<dbReference type="Gene3D" id="3.40.190.10">
    <property type="entry name" value="Periplasmic binding protein-like II"/>
    <property type="match status" value="2"/>
</dbReference>